<dbReference type="EMBL" id="JAUSTT010000039">
    <property type="protein sequence ID" value="MDQ0178285.1"/>
    <property type="molecule type" value="Genomic_DNA"/>
</dbReference>
<dbReference type="Proteomes" id="UP001223586">
    <property type="component" value="Unassembled WGS sequence"/>
</dbReference>
<evidence type="ECO:0000259" key="7">
    <source>
        <dbReference type="Pfam" id="PF00294"/>
    </source>
</evidence>
<dbReference type="GO" id="GO:0008662">
    <property type="term" value="F:1-phosphofructokinase activity"/>
    <property type="evidence" value="ECO:0007669"/>
    <property type="project" value="UniProtKB-EC"/>
</dbReference>
<dbReference type="EC" id="2.7.1.56" evidence="8"/>
<evidence type="ECO:0000256" key="4">
    <source>
        <dbReference type="ARBA" id="ARBA00022777"/>
    </source>
</evidence>
<evidence type="ECO:0000256" key="1">
    <source>
        <dbReference type="ARBA" id="ARBA00010688"/>
    </source>
</evidence>
<keyword evidence="2 6" id="KW-0808">Transferase</keyword>
<dbReference type="SUPFAM" id="SSF53613">
    <property type="entry name" value="Ribokinase-like"/>
    <property type="match status" value="1"/>
</dbReference>
<keyword evidence="4" id="KW-0418">Kinase</keyword>
<comment type="similarity">
    <text evidence="1">Belongs to the carbohydrate kinase PfkB family.</text>
</comment>
<dbReference type="InterPro" id="IPR022463">
    <property type="entry name" value="1-PFruKinase"/>
</dbReference>
<organism evidence="8 9">
    <name type="scientific">Bacillus chungangensis</name>
    <dbReference type="NCBI Taxonomy" id="587633"/>
    <lineage>
        <taxon>Bacteria</taxon>
        <taxon>Bacillati</taxon>
        <taxon>Bacillota</taxon>
        <taxon>Bacilli</taxon>
        <taxon>Bacillales</taxon>
        <taxon>Bacillaceae</taxon>
        <taxon>Bacillus</taxon>
    </lineage>
</organism>
<proteinExistence type="inferred from homology"/>
<dbReference type="NCBIfam" id="TIGR03828">
    <property type="entry name" value="pfkB"/>
    <property type="match status" value="1"/>
</dbReference>
<reference evidence="8 9" key="1">
    <citation type="submission" date="2023-07" db="EMBL/GenBank/DDBJ databases">
        <title>Genomic Encyclopedia of Type Strains, Phase IV (KMG-IV): sequencing the most valuable type-strain genomes for metagenomic binning, comparative biology and taxonomic classification.</title>
        <authorList>
            <person name="Goeker M."/>
        </authorList>
    </citation>
    <scope>NUCLEOTIDE SEQUENCE [LARGE SCALE GENOMIC DNA]</scope>
    <source>
        <strain evidence="8 9">DSM 23837</strain>
    </source>
</reference>
<dbReference type="CDD" id="cd01164">
    <property type="entry name" value="FruK_PfkB_like"/>
    <property type="match status" value="1"/>
</dbReference>
<evidence type="ECO:0000256" key="6">
    <source>
        <dbReference type="PIRNR" id="PIRNR000535"/>
    </source>
</evidence>
<gene>
    <name evidence="8" type="ORF">J2S08_004189</name>
</gene>
<evidence type="ECO:0000313" key="8">
    <source>
        <dbReference type="EMBL" id="MDQ0178285.1"/>
    </source>
</evidence>
<accession>A0ABT9WYA8</accession>
<feature type="domain" description="Carbohydrate kinase PfkB" evidence="7">
    <location>
        <begin position="10"/>
        <end position="287"/>
    </location>
</feature>
<dbReference type="InterPro" id="IPR011611">
    <property type="entry name" value="PfkB_dom"/>
</dbReference>
<dbReference type="PANTHER" id="PTHR46566:SF1">
    <property type="entry name" value="1-PHOSPHOFRUCTOKINASE"/>
    <property type="match status" value="1"/>
</dbReference>
<sequence>MIYTCTMNTAIDLFVKMDALSPNVVNRTTEEDYQANGKGVNVSVVLKELGIHSTALGFIAGFTGNYIKDELIKKQIATDFINVDGITRVNIFVNANEEYKIVNKGPTIPENKVAELIDKMKKIPENSYLFVSGSLPQGIKDDIFIEISKLSQRNNLKLILDVSSPKLLQCLAYQPYLIKPNDEELAAFFNKKSLTEEELIYYGKELLNKGALQVLVSRGEHGSIYLSKDETIKVSSLEGKVVNTACAGDTLLATFVGKKIQGASTDEALKYASAAGSLTAFSKGLGNFDNLSDLSKNITVEHI</sequence>
<protein>
    <submittedName>
        <fullName evidence="8">1-phosphofructokinase</fullName>
        <ecNumber evidence="8">2.7.1.56</ecNumber>
    </submittedName>
</protein>
<evidence type="ECO:0000313" key="9">
    <source>
        <dbReference type="Proteomes" id="UP001223586"/>
    </source>
</evidence>
<dbReference type="InterPro" id="IPR029056">
    <property type="entry name" value="Ribokinase-like"/>
</dbReference>
<dbReference type="InterPro" id="IPR017583">
    <property type="entry name" value="Tagatose/fructose_Pkinase"/>
</dbReference>
<evidence type="ECO:0000256" key="3">
    <source>
        <dbReference type="ARBA" id="ARBA00022741"/>
    </source>
</evidence>
<dbReference type="Gene3D" id="3.40.1190.20">
    <property type="match status" value="1"/>
</dbReference>
<keyword evidence="3" id="KW-0547">Nucleotide-binding</keyword>
<dbReference type="NCBIfam" id="TIGR03168">
    <property type="entry name" value="1-PFK"/>
    <property type="match status" value="1"/>
</dbReference>
<keyword evidence="9" id="KW-1185">Reference proteome</keyword>
<dbReference type="PANTHER" id="PTHR46566">
    <property type="entry name" value="1-PHOSPHOFRUCTOKINASE-RELATED"/>
    <property type="match status" value="1"/>
</dbReference>
<name>A0ABT9WYA8_9BACI</name>
<dbReference type="PIRSF" id="PIRSF000535">
    <property type="entry name" value="1PFK/6PFK/LacC"/>
    <property type="match status" value="1"/>
</dbReference>
<comment type="caution">
    <text evidence="8">The sequence shown here is derived from an EMBL/GenBank/DDBJ whole genome shotgun (WGS) entry which is preliminary data.</text>
</comment>
<dbReference type="Pfam" id="PF00294">
    <property type="entry name" value="PfkB"/>
    <property type="match status" value="1"/>
</dbReference>
<evidence type="ECO:0000256" key="5">
    <source>
        <dbReference type="ARBA" id="ARBA00022840"/>
    </source>
</evidence>
<evidence type="ECO:0000256" key="2">
    <source>
        <dbReference type="ARBA" id="ARBA00022679"/>
    </source>
</evidence>
<keyword evidence="5" id="KW-0067">ATP-binding</keyword>
<dbReference type="RefSeq" id="WP_307232972.1">
    <property type="nucleotide sequence ID" value="NZ_JAUSTT010000039.1"/>
</dbReference>